<comment type="cofactor">
    <cofactor evidence="1">
        <name>FAD</name>
        <dbReference type="ChEBI" id="CHEBI:57692"/>
    </cofactor>
</comment>
<evidence type="ECO:0000256" key="3">
    <source>
        <dbReference type="ARBA" id="ARBA00022723"/>
    </source>
</evidence>
<dbReference type="GO" id="GO:1903457">
    <property type="term" value="P:lactate catabolic process"/>
    <property type="evidence" value="ECO:0007669"/>
    <property type="project" value="TreeGrafter"/>
</dbReference>
<dbReference type="Pfam" id="PF13534">
    <property type="entry name" value="Fer4_17"/>
    <property type="match status" value="1"/>
</dbReference>
<reference evidence="9 10" key="1">
    <citation type="submission" date="2016-10" db="EMBL/GenBank/DDBJ databases">
        <authorList>
            <person name="de Groot N.N."/>
        </authorList>
    </citation>
    <scope>NUCLEOTIDE SEQUENCE [LARGE SCALE GENOMIC DNA]</scope>
    <source>
        <strain evidence="9 10">CGMCC 1.9157</strain>
    </source>
</reference>
<accession>A0A1I4ZW79</accession>
<dbReference type="Gene3D" id="1.10.1060.10">
    <property type="entry name" value="Alpha-helical ferredoxin"/>
    <property type="match status" value="1"/>
</dbReference>
<dbReference type="OrthoDB" id="9811557at2"/>
<proteinExistence type="predicted"/>
<evidence type="ECO:0000259" key="8">
    <source>
        <dbReference type="PROSITE" id="PS51387"/>
    </source>
</evidence>
<evidence type="ECO:0000256" key="2">
    <source>
        <dbReference type="ARBA" id="ARBA00022630"/>
    </source>
</evidence>
<dbReference type="Gene3D" id="3.30.465.10">
    <property type="match status" value="1"/>
</dbReference>
<keyword evidence="4" id="KW-0274">FAD</keyword>
<keyword evidence="10" id="KW-1185">Reference proteome</keyword>
<dbReference type="PANTHER" id="PTHR11748:SF119">
    <property type="entry name" value="D-2-HYDROXYGLUTARATE DEHYDROGENASE"/>
    <property type="match status" value="1"/>
</dbReference>
<evidence type="ECO:0000256" key="4">
    <source>
        <dbReference type="ARBA" id="ARBA00022827"/>
    </source>
</evidence>
<evidence type="ECO:0000256" key="1">
    <source>
        <dbReference type="ARBA" id="ARBA00001974"/>
    </source>
</evidence>
<dbReference type="SUPFAM" id="SSF46548">
    <property type="entry name" value="alpha-helical ferredoxin"/>
    <property type="match status" value="1"/>
</dbReference>
<dbReference type="InterPro" id="IPR036318">
    <property type="entry name" value="FAD-bd_PCMH-like_sf"/>
</dbReference>
<dbReference type="SUPFAM" id="SSF56176">
    <property type="entry name" value="FAD-binding/transporter-associated domain-like"/>
    <property type="match status" value="1"/>
</dbReference>
<dbReference type="EMBL" id="FOVR01000001">
    <property type="protein sequence ID" value="SFN54486.1"/>
    <property type="molecule type" value="Genomic_DNA"/>
</dbReference>
<evidence type="ECO:0000256" key="5">
    <source>
        <dbReference type="ARBA" id="ARBA00023002"/>
    </source>
</evidence>
<keyword evidence="2" id="KW-0285">Flavoprotein</keyword>
<dbReference type="GO" id="GO:0046872">
    <property type="term" value="F:metal ion binding"/>
    <property type="evidence" value="ECO:0007669"/>
    <property type="project" value="UniProtKB-KW"/>
</dbReference>
<dbReference type="InterPro" id="IPR004113">
    <property type="entry name" value="FAD-bd_oxidored_4_C"/>
</dbReference>
<evidence type="ECO:0000313" key="10">
    <source>
        <dbReference type="Proteomes" id="UP000199236"/>
    </source>
</evidence>
<dbReference type="GO" id="GO:0071949">
    <property type="term" value="F:FAD binding"/>
    <property type="evidence" value="ECO:0007669"/>
    <property type="project" value="InterPro"/>
</dbReference>
<sequence>MTLQIPDPEYFKALPSLLDRLAHSIKGTVRSDEASRTIFASDASAYQEMPLGVVTPEDKEDLITIVRFCQEHKVPLIPRGAGTSLAGQVVGSGLVLDMRRFNRILDFNKEAKWVTVEPSVIRNSLNDWLAPHGLLFGPETSTANRAVIGGMIGNNSCGMHSIVWGSTRDHLLACRAILADGSEASFQALAPEEFHAKRAEQTLEGSLYEMLYQELKSEQTRSDLEKGYPKASIRRRNNGYALDLLARSNIFTDGGPDFNMCKLIAGSEGTLCVLTEATLNLVEPLPPVIGVVAMHFEDSIESLKATLVALKYKPTSCELIGAFHVQQAMENNKINKFNTIARCSQWIIGAPESIIVVELADDSREAVERRAAALTAELAEKKMGYAWPLFFGEDVEKIWQLRRDLGGINSSKAGDIKPFEAIEDCAVDVEDQPAYVTELERILHREGVQFTHSAHAGDGELHTILFVNHKTQEGIASVRSVLEQVAKLVKRFRGSLSGEHGDGRLRAEFLPELLGDANYQLCKRVKSTFDASHIFNPNKIVDAPPMDVSLRYIPGEETPDLPTYFNWDKDQGLMRAVERCSGIGECKKVTSGLMCPSYMGTREEKDSTRARANILRGFLSRTDKANRYDHKEIKDILDLCLSCKGCKSECPAGVDMARMKAEFLQHYYDLHGSGLRPWLVAHFTTLMGLALPFAPLYNLFMGNRVLSAPVKLAAGFALDRSMPALCRLSFEKQYNREMPTTAKAMRKVHLFCDEFTNVNDAHIGMATVHLLTRLGYEVVLLRNKESGRSSLSQGFVKRAKLFADSNVAAFGDIVSEDAPMIAVEPSTIACFKDEYPDLVAPDLRVKAKALSKNSLMFEEFIAREMDAGHIGPEHFTQEAKEVRVHVHCHQKSISSSDLVVKVLSLPENYHVSEIPSSCCGMAGAFGYEKEHHALSMTIAEQILLPAVREADESVIIAASGTSCRHQIKDGAKREALHSAEILLQALKI</sequence>
<organism evidence="9 10">
    <name type="scientific">Cohaesibacter marisflavi</name>
    <dbReference type="NCBI Taxonomy" id="655353"/>
    <lineage>
        <taxon>Bacteria</taxon>
        <taxon>Pseudomonadati</taxon>
        <taxon>Pseudomonadota</taxon>
        <taxon>Alphaproteobacteria</taxon>
        <taxon>Hyphomicrobiales</taxon>
        <taxon>Cohaesibacteraceae</taxon>
    </lineage>
</organism>
<dbReference type="AlphaFoldDB" id="A0A1I4ZW79"/>
<dbReference type="InterPro" id="IPR009051">
    <property type="entry name" value="Helical_ferredxn"/>
</dbReference>
<dbReference type="RefSeq" id="WP_090068029.1">
    <property type="nucleotide sequence ID" value="NZ_FOVR01000001.1"/>
</dbReference>
<dbReference type="Gene3D" id="1.10.45.10">
    <property type="entry name" value="Vanillyl-alcohol Oxidase, Chain A, domain 4"/>
    <property type="match status" value="1"/>
</dbReference>
<evidence type="ECO:0000313" key="9">
    <source>
        <dbReference type="EMBL" id="SFN54486.1"/>
    </source>
</evidence>
<dbReference type="Pfam" id="PF01565">
    <property type="entry name" value="FAD_binding_4"/>
    <property type="match status" value="1"/>
</dbReference>
<evidence type="ECO:0000256" key="7">
    <source>
        <dbReference type="ARBA" id="ARBA00023014"/>
    </source>
</evidence>
<dbReference type="InterPro" id="IPR017900">
    <property type="entry name" value="4Fe4S_Fe_S_CS"/>
</dbReference>
<dbReference type="GO" id="GO:0004458">
    <property type="term" value="F:D-lactate dehydrogenase (cytochrome) activity"/>
    <property type="evidence" value="ECO:0007669"/>
    <property type="project" value="TreeGrafter"/>
</dbReference>
<protein>
    <submittedName>
        <fullName evidence="9">FAD/FMN-containing dehydrogenase</fullName>
    </submittedName>
</protein>
<keyword evidence="6" id="KW-0408">Iron</keyword>
<dbReference type="InterPro" id="IPR006094">
    <property type="entry name" value="Oxid_FAD_bind_N"/>
</dbReference>
<dbReference type="InterPro" id="IPR016171">
    <property type="entry name" value="Vanillyl_alc_oxidase_C-sub2"/>
</dbReference>
<dbReference type="Pfam" id="PF02913">
    <property type="entry name" value="FAD-oxidase_C"/>
    <property type="match status" value="1"/>
</dbReference>
<keyword evidence="3" id="KW-0479">Metal-binding</keyword>
<feature type="domain" description="FAD-binding PCMH-type" evidence="8">
    <location>
        <begin position="46"/>
        <end position="284"/>
    </location>
</feature>
<dbReference type="Gene3D" id="3.30.70.2740">
    <property type="match status" value="1"/>
</dbReference>
<dbReference type="InterPro" id="IPR016164">
    <property type="entry name" value="FAD-linked_Oxase-like_C"/>
</dbReference>
<dbReference type="PANTHER" id="PTHR11748">
    <property type="entry name" value="D-LACTATE DEHYDROGENASE"/>
    <property type="match status" value="1"/>
</dbReference>
<name>A0A1I4ZW79_9HYPH</name>
<dbReference type="GO" id="GO:0008720">
    <property type="term" value="F:D-lactate dehydrogenase (NAD+) activity"/>
    <property type="evidence" value="ECO:0007669"/>
    <property type="project" value="TreeGrafter"/>
</dbReference>
<keyword evidence="5" id="KW-0560">Oxidoreductase</keyword>
<dbReference type="GO" id="GO:0051536">
    <property type="term" value="F:iron-sulfur cluster binding"/>
    <property type="evidence" value="ECO:0007669"/>
    <property type="project" value="UniProtKB-KW"/>
</dbReference>
<dbReference type="InterPro" id="IPR016169">
    <property type="entry name" value="FAD-bd_PCMH_sub2"/>
</dbReference>
<evidence type="ECO:0000256" key="6">
    <source>
        <dbReference type="ARBA" id="ARBA00023004"/>
    </source>
</evidence>
<dbReference type="InterPro" id="IPR016166">
    <property type="entry name" value="FAD-bd_PCMH"/>
</dbReference>
<dbReference type="PROSITE" id="PS51387">
    <property type="entry name" value="FAD_PCMH"/>
    <property type="match status" value="1"/>
</dbReference>
<keyword evidence="7" id="KW-0411">Iron-sulfur</keyword>
<dbReference type="SUPFAM" id="SSF55103">
    <property type="entry name" value="FAD-linked oxidases, C-terminal domain"/>
    <property type="match status" value="1"/>
</dbReference>
<dbReference type="STRING" id="655353.SAMN04488056_101246"/>
<dbReference type="Proteomes" id="UP000199236">
    <property type="component" value="Unassembled WGS sequence"/>
</dbReference>
<dbReference type="PROSITE" id="PS00198">
    <property type="entry name" value="4FE4S_FER_1"/>
    <property type="match status" value="1"/>
</dbReference>
<gene>
    <name evidence="9" type="ORF">SAMN04488056_101246</name>
</gene>